<dbReference type="Proteomes" id="UP000295703">
    <property type="component" value="Unassembled WGS sequence"/>
</dbReference>
<organism evidence="2 3">
    <name type="scientific">Colletotrichum trifolii</name>
    <dbReference type="NCBI Taxonomy" id="5466"/>
    <lineage>
        <taxon>Eukaryota</taxon>
        <taxon>Fungi</taxon>
        <taxon>Dikarya</taxon>
        <taxon>Ascomycota</taxon>
        <taxon>Pezizomycotina</taxon>
        <taxon>Sordariomycetes</taxon>
        <taxon>Hypocreomycetidae</taxon>
        <taxon>Glomerellales</taxon>
        <taxon>Glomerellaceae</taxon>
        <taxon>Colletotrichum</taxon>
        <taxon>Colletotrichum orbiculare species complex</taxon>
    </lineage>
</organism>
<feature type="region of interest" description="Disordered" evidence="1">
    <location>
        <begin position="1"/>
        <end position="29"/>
    </location>
</feature>
<sequence>MAKSRKPQRVAPKKGNKTTQASKTIEAKTGPDLFSNLPTELVLQIFRDMLDNQEGPIPMDFVHLNKVSRRFYCLSQEYIYRDFTTIGERDPVQALNRPLKFLRTICDRPDLASRINSLQLSGAITDPQGSRNPTFVDAKAAEDVGLALERQGDPRWKRRFLFNPRRSCWTEENEVARLFIMTMQYLLLRLGNIKTFTLDLKGYIGDSTGLQRLWKPLCDASEEHSLPLLHTVTFRDTADWSRKPRTRAANSSIVFFPLIQGLSVLAPKLTSLDVSADLDFRMEGIETLRPVPLSLKSCTDLKLRSCYTTAGTFAGIVDACKALVSVEWDSRRSRRAAKRDMYEIRDALVDHRSSLENVMLDARHDEIADHGRYDFDKLSIFANVKTLGIPLPEVLLDTLPPKIESLIIVGWPMDPQAVYGVLDLFVRAKKDRFPSLKKVQMYPDSAMKKTDKKAIKKLLQDYHLEFEWLTDRRHCDELEEDEDEWFGSD</sequence>
<evidence type="ECO:0000256" key="1">
    <source>
        <dbReference type="SAM" id="MobiDB-lite"/>
    </source>
</evidence>
<accession>A0A4R8R3N5</accession>
<feature type="compositionally biased region" description="Basic residues" evidence="1">
    <location>
        <begin position="1"/>
        <end position="16"/>
    </location>
</feature>
<evidence type="ECO:0000313" key="3">
    <source>
        <dbReference type="Proteomes" id="UP000295703"/>
    </source>
</evidence>
<comment type="caution">
    <text evidence="2">The sequence shown here is derived from an EMBL/GenBank/DDBJ whole genome shotgun (WGS) entry which is preliminary data.</text>
</comment>
<dbReference type="AlphaFoldDB" id="A0A4R8R3N5"/>
<proteinExistence type="predicted"/>
<name>A0A4R8R3N5_COLTR</name>
<dbReference type="EMBL" id="RYZW01000092">
    <property type="protein sequence ID" value="TDZ49630.1"/>
    <property type="molecule type" value="Genomic_DNA"/>
</dbReference>
<evidence type="ECO:0008006" key="4">
    <source>
        <dbReference type="Google" id="ProtNLM"/>
    </source>
</evidence>
<gene>
    <name evidence="2" type="ORF">CTRI78_v007988</name>
</gene>
<reference evidence="2 3" key="1">
    <citation type="submission" date="2018-12" db="EMBL/GenBank/DDBJ databases">
        <title>Genome sequence and assembly of Colletotrichum trifolii.</title>
        <authorList>
            <person name="Gan P."/>
            <person name="Shirasu K."/>
        </authorList>
    </citation>
    <scope>NUCLEOTIDE SEQUENCE [LARGE SCALE GENOMIC DNA]</scope>
    <source>
        <strain evidence="2 3">543-2</strain>
    </source>
</reference>
<protein>
    <recommendedName>
        <fullName evidence="4">F-box domain-containing protein</fullName>
    </recommendedName>
</protein>
<keyword evidence="3" id="KW-1185">Reference proteome</keyword>
<evidence type="ECO:0000313" key="2">
    <source>
        <dbReference type="EMBL" id="TDZ49630.1"/>
    </source>
</evidence>